<evidence type="ECO:0000256" key="11">
    <source>
        <dbReference type="SAM" id="MobiDB-lite"/>
    </source>
</evidence>
<dbReference type="PROSITE" id="PS00028">
    <property type="entry name" value="ZINC_FINGER_C2H2_1"/>
    <property type="match status" value="2"/>
</dbReference>
<sequence>MFKEQYNLPPPQMKADTSDYHLPHIARHESKATESSNDSNSPNSQSQSPQSYTSVSSVDSPPKSTAQSSLLPHEGSYHPVSSGHSLYPTVLGSGNVNSTNNTTSDQSMQNLGYAIPSLGSVLDFNLPNYSNTLPQPKVLIPEVGSGLHTGALPGFGVEAPRKLKYLRKNRDDDHNGPLACKWGDCKEYFENAEALYNHMCDEHVGRKSNRNLNLNCDWDGCKVQTVKRDHITSHIRVHIPLKPFVCSTCTKKFKRPQDLKKHVKTHADSATKAAQKAAQQSMQSHHMLNQITSMRNGGNYGFGNYTTANNGMMDMNTQNNFDSLMSLEYDGYTTDSRKRKPESVSQFFEDVKKSKISPRYNNEMASKLSSLEFNMGNDMSLPPLFNNNGNKYFKNNQELYDTNAFFTQLSASLDQYSPSIPHNTNTHTHISQAQVPAQAAAPAPAPVAAPVAAPSNANQQLPTLSSTSISSLYPSLSNSGNFSYPQIANRVDATSQDNFRRYNIGINQKASAHEVISGSSSDEDEDDFFDDGYEESESEYEDEDMAMLIKKMETVSVEDPMLRHKKIVNAIKKQLEALIDEAKKEEKIGEKTGSVYPTIAV</sequence>
<dbReference type="GO" id="GO:0005634">
    <property type="term" value="C:nucleus"/>
    <property type="evidence" value="ECO:0007669"/>
    <property type="project" value="UniProtKB-SubCell"/>
</dbReference>
<comment type="similarity">
    <text evidence="8">Belongs to the pacC/RIM101 family.</text>
</comment>
<evidence type="ECO:0000256" key="4">
    <source>
        <dbReference type="ARBA" id="ARBA00022737"/>
    </source>
</evidence>
<comment type="subcellular location">
    <subcellularLocation>
        <location evidence="1">Nucleus</location>
    </subcellularLocation>
</comment>
<feature type="domain" description="C2H2-type" evidence="12">
    <location>
        <begin position="214"/>
        <end position="243"/>
    </location>
</feature>
<evidence type="ECO:0000313" key="13">
    <source>
        <dbReference type="EMBL" id="CDR41431.1"/>
    </source>
</evidence>
<dbReference type="Pfam" id="PF21816">
    <property type="entry name" value="Zap1_zf1"/>
    <property type="match status" value="1"/>
</dbReference>
<dbReference type="GO" id="GO:0008270">
    <property type="term" value="F:zinc ion binding"/>
    <property type="evidence" value="ECO:0007669"/>
    <property type="project" value="UniProtKB-KW"/>
</dbReference>
<keyword evidence="7" id="KW-0539">Nucleus</keyword>
<evidence type="ECO:0000256" key="1">
    <source>
        <dbReference type="ARBA" id="ARBA00004123"/>
    </source>
</evidence>
<dbReference type="InterPro" id="IPR013087">
    <property type="entry name" value="Znf_C2H2_type"/>
</dbReference>
<dbReference type="InterPro" id="IPR048420">
    <property type="entry name" value="Zap1-like_Znf1"/>
</dbReference>
<dbReference type="AlphaFoldDB" id="A0A061AV25"/>
<gene>
    <name evidence="13" type="ORF">CYFA0S_07e02036g</name>
</gene>
<keyword evidence="10" id="KW-0175">Coiled coil</keyword>
<evidence type="ECO:0000256" key="5">
    <source>
        <dbReference type="ARBA" id="ARBA00022771"/>
    </source>
</evidence>
<reference evidence="13" key="1">
    <citation type="journal article" date="2014" name="Genome Announc.">
        <title>Genome sequence of the yeast Cyberlindnera fabianii (Hansenula fabianii).</title>
        <authorList>
            <person name="Freel K.C."/>
            <person name="Sarilar V."/>
            <person name="Neuveglise C."/>
            <person name="Devillers H."/>
            <person name="Friedrich A."/>
            <person name="Schacherer J."/>
        </authorList>
    </citation>
    <scope>NUCLEOTIDE SEQUENCE</scope>
    <source>
        <strain evidence="13">YJS4271</strain>
    </source>
</reference>
<dbReference type="InterPro" id="IPR036236">
    <property type="entry name" value="Znf_C2H2_sf"/>
</dbReference>
<feature type="compositionally biased region" description="Low complexity" evidence="11">
    <location>
        <begin position="432"/>
        <end position="454"/>
    </location>
</feature>
<feature type="domain" description="C2H2-type" evidence="12">
    <location>
        <begin position="244"/>
        <end position="271"/>
    </location>
</feature>
<dbReference type="Pfam" id="PF00096">
    <property type="entry name" value="zf-C2H2"/>
    <property type="match status" value="1"/>
</dbReference>
<evidence type="ECO:0000256" key="10">
    <source>
        <dbReference type="SAM" id="Coils"/>
    </source>
</evidence>
<evidence type="ECO:0000259" key="12">
    <source>
        <dbReference type="PROSITE" id="PS50157"/>
    </source>
</evidence>
<accession>A0A061AV25</accession>
<keyword evidence="2" id="KW-0678">Repressor</keyword>
<dbReference type="InterPro" id="IPR050806">
    <property type="entry name" value="pacC/RIM101"/>
</dbReference>
<evidence type="ECO:0000256" key="8">
    <source>
        <dbReference type="ARBA" id="ARBA00038089"/>
    </source>
</evidence>
<feature type="coiled-coil region" evidence="10">
    <location>
        <begin position="565"/>
        <end position="592"/>
    </location>
</feature>
<feature type="domain" description="C2H2-type" evidence="12">
    <location>
        <begin position="178"/>
        <end position="208"/>
    </location>
</feature>
<dbReference type="Gene3D" id="3.30.160.60">
    <property type="entry name" value="Classic Zinc Finger"/>
    <property type="match status" value="2"/>
</dbReference>
<dbReference type="EMBL" id="LK052892">
    <property type="protein sequence ID" value="CDR41431.1"/>
    <property type="molecule type" value="Genomic_DNA"/>
</dbReference>
<organism evidence="13">
    <name type="scientific">Cyberlindnera fabianii</name>
    <name type="common">Yeast</name>
    <name type="synonym">Hansenula fabianii</name>
    <dbReference type="NCBI Taxonomy" id="36022"/>
    <lineage>
        <taxon>Eukaryota</taxon>
        <taxon>Fungi</taxon>
        <taxon>Dikarya</taxon>
        <taxon>Ascomycota</taxon>
        <taxon>Saccharomycotina</taxon>
        <taxon>Saccharomycetes</taxon>
        <taxon>Phaffomycetales</taxon>
        <taxon>Phaffomycetaceae</taxon>
        <taxon>Cyberlindnera</taxon>
    </lineage>
</organism>
<dbReference type="OrthoDB" id="6155966at2759"/>
<dbReference type="FunFam" id="3.30.160.60:FF:000072">
    <property type="entry name" value="zinc finger protein 143 isoform X1"/>
    <property type="match status" value="1"/>
</dbReference>
<dbReference type="PANTHER" id="PTHR47257:SF1">
    <property type="entry name" value="PH-RESPONSE TRANSCRIPTION FACTOR PACC_RIM101"/>
    <property type="match status" value="1"/>
</dbReference>
<feature type="region of interest" description="Disordered" evidence="11">
    <location>
        <begin position="1"/>
        <end position="84"/>
    </location>
</feature>
<dbReference type="SMART" id="SM00355">
    <property type="entry name" value="ZnF_C2H2"/>
    <property type="match status" value="3"/>
</dbReference>
<dbReference type="VEuPathDB" id="FungiDB:BON22_3683"/>
<dbReference type="GO" id="GO:0045944">
    <property type="term" value="P:positive regulation of transcription by RNA polymerase II"/>
    <property type="evidence" value="ECO:0007669"/>
    <property type="project" value="TreeGrafter"/>
</dbReference>
<dbReference type="SUPFAM" id="SSF57667">
    <property type="entry name" value="beta-beta-alpha zinc fingers"/>
    <property type="match status" value="2"/>
</dbReference>
<dbReference type="GO" id="GO:0000978">
    <property type="term" value="F:RNA polymerase II cis-regulatory region sequence-specific DNA binding"/>
    <property type="evidence" value="ECO:0007669"/>
    <property type="project" value="UniProtKB-ARBA"/>
</dbReference>
<dbReference type="PROSITE" id="PS50157">
    <property type="entry name" value="ZINC_FINGER_C2H2_2"/>
    <property type="match status" value="3"/>
</dbReference>
<keyword evidence="4" id="KW-0677">Repeat</keyword>
<feature type="compositionally biased region" description="Low complexity" evidence="11">
    <location>
        <begin position="35"/>
        <end position="61"/>
    </location>
</feature>
<protein>
    <submittedName>
        <fullName evidence="13">CYFA0S07e02036g1_1</fullName>
    </submittedName>
</protein>
<keyword evidence="6" id="KW-0862">Zinc</keyword>
<evidence type="ECO:0000256" key="7">
    <source>
        <dbReference type="ARBA" id="ARBA00023242"/>
    </source>
</evidence>
<feature type="compositionally biased region" description="Basic and acidic residues" evidence="11">
    <location>
        <begin position="16"/>
        <end position="32"/>
    </location>
</feature>
<feature type="region of interest" description="Disordered" evidence="11">
    <location>
        <begin position="421"/>
        <end position="454"/>
    </location>
</feature>
<name>A0A061AV25_CYBFA</name>
<dbReference type="GO" id="GO:0000981">
    <property type="term" value="F:DNA-binding transcription factor activity, RNA polymerase II-specific"/>
    <property type="evidence" value="ECO:0007669"/>
    <property type="project" value="UniProtKB-ARBA"/>
</dbReference>
<feature type="compositionally biased region" description="Polar residues" evidence="11">
    <location>
        <begin position="421"/>
        <end position="431"/>
    </location>
</feature>
<evidence type="ECO:0000256" key="6">
    <source>
        <dbReference type="ARBA" id="ARBA00022833"/>
    </source>
</evidence>
<evidence type="ECO:0000256" key="3">
    <source>
        <dbReference type="ARBA" id="ARBA00022723"/>
    </source>
</evidence>
<evidence type="ECO:0000256" key="2">
    <source>
        <dbReference type="ARBA" id="ARBA00022491"/>
    </source>
</evidence>
<dbReference type="PANTHER" id="PTHR47257">
    <property type="entry name" value="PH-RESPONSE TRANSCRIPTION FACTOR PACC/RIM101"/>
    <property type="match status" value="1"/>
</dbReference>
<keyword evidence="5 9" id="KW-0863">Zinc-finger</keyword>
<proteinExistence type="inferred from homology"/>
<evidence type="ECO:0000256" key="9">
    <source>
        <dbReference type="PROSITE-ProRule" id="PRU00042"/>
    </source>
</evidence>
<keyword evidence="3" id="KW-0479">Metal-binding</keyword>